<protein>
    <recommendedName>
        <fullName evidence="3">Nitrous oxide-stimulated promoter</fullName>
    </recommendedName>
</protein>
<dbReference type="EMBL" id="LVJH01000010">
    <property type="protein sequence ID" value="OAB43791.1"/>
    <property type="molecule type" value="Genomic_DNA"/>
</dbReference>
<proteinExistence type="predicted"/>
<sequence length="102" mass="11888">MINKYCVGHGHTRSKRVEHGSVELCANCLELLQYSHLRLEHCRFGEEKKTCGQCPIHCYKPDRRLQIKTVMKYAGPRMLWSHPFTALRHAMDGIIGPREKRV</sequence>
<evidence type="ECO:0000313" key="2">
    <source>
        <dbReference type="Proteomes" id="UP000076967"/>
    </source>
</evidence>
<comment type="caution">
    <text evidence="1">The sequence shown here is derived from an EMBL/GenBank/DDBJ whole genome shotgun (WGS) entry which is preliminary data.</text>
</comment>
<dbReference type="Pfam" id="PF11756">
    <property type="entry name" value="YgbA_NO"/>
    <property type="match status" value="1"/>
</dbReference>
<reference evidence="1 2" key="1">
    <citation type="submission" date="2016-03" db="EMBL/GenBank/DDBJ databases">
        <title>Draft genome sequence of Paenibacillus glacialis DSM 22343.</title>
        <authorList>
            <person name="Shin S.-K."/>
            <person name="Yi H."/>
        </authorList>
    </citation>
    <scope>NUCLEOTIDE SEQUENCE [LARGE SCALE GENOMIC DNA]</scope>
    <source>
        <strain evidence="1 2">DSM 22343</strain>
    </source>
</reference>
<keyword evidence="2" id="KW-1185">Reference proteome</keyword>
<dbReference type="InterPro" id="IPR020483">
    <property type="entry name" value="Uncharacterised_YgbA"/>
</dbReference>
<organism evidence="1 2">
    <name type="scientific">Paenibacillus glacialis</name>
    <dbReference type="NCBI Taxonomy" id="494026"/>
    <lineage>
        <taxon>Bacteria</taxon>
        <taxon>Bacillati</taxon>
        <taxon>Bacillota</taxon>
        <taxon>Bacilli</taxon>
        <taxon>Bacillales</taxon>
        <taxon>Paenibacillaceae</taxon>
        <taxon>Paenibacillus</taxon>
    </lineage>
</organism>
<dbReference type="NCBIfam" id="NF007714">
    <property type="entry name" value="PRK10410.1-2"/>
    <property type="match status" value="1"/>
</dbReference>
<dbReference type="Proteomes" id="UP000076967">
    <property type="component" value="Unassembled WGS sequence"/>
</dbReference>
<dbReference type="AlphaFoldDB" id="A0A168LSX8"/>
<name>A0A168LSX8_9BACL</name>
<accession>A0A168LSX8</accession>
<evidence type="ECO:0000313" key="1">
    <source>
        <dbReference type="EMBL" id="OAB43791.1"/>
    </source>
</evidence>
<evidence type="ECO:0008006" key="3">
    <source>
        <dbReference type="Google" id="ProtNLM"/>
    </source>
</evidence>
<gene>
    <name evidence="1" type="ORF">PGLA_08210</name>
</gene>
<dbReference type="STRING" id="494026.PGLA_08210"/>